<dbReference type="Gene3D" id="3.40.50.2300">
    <property type="match status" value="1"/>
</dbReference>
<dbReference type="GO" id="GO:0000160">
    <property type="term" value="P:phosphorelay signal transduction system"/>
    <property type="evidence" value="ECO:0007669"/>
    <property type="project" value="InterPro"/>
</dbReference>
<evidence type="ECO:0000313" key="5">
    <source>
        <dbReference type="Proteomes" id="UP000002256"/>
    </source>
</evidence>
<feature type="compositionally biased region" description="Polar residues" evidence="2">
    <location>
        <begin position="113"/>
        <end position="141"/>
    </location>
</feature>
<dbReference type="AlphaFoldDB" id="C6B8D6"/>
<organism evidence="4 5">
    <name type="scientific">Rhizobium leguminosarum bv. trifolii (strain WSM1325)</name>
    <dbReference type="NCBI Taxonomy" id="395491"/>
    <lineage>
        <taxon>Bacteria</taxon>
        <taxon>Pseudomonadati</taxon>
        <taxon>Pseudomonadota</taxon>
        <taxon>Alphaproteobacteria</taxon>
        <taxon>Hyphomicrobiales</taxon>
        <taxon>Rhizobiaceae</taxon>
        <taxon>Rhizobium/Agrobacterium group</taxon>
        <taxon>Rhizobium</taxon>
    </lineage>
</organism>
<feature type="domain" description="Response regulatory" evidence="3">
    <location>
        <begin position="5"/>
        <end position="117"/>
    </location>
</feature>
<dbReference type="SUPFAM" id="SSF52172">
    <property type="entry name" value="CheY-like"/>
    <property type="match status" value="1"/>
</dbReference>
<sequence length="152" mass="16581">MHTPNILILEDEALIALDVETTLNDIEAGCLTSFASCADALKWLAENTPDIAIIDIFLRDGECMEVADILVERGVPFVVHSARRKVTHESHRIFLKGIWVPKPAVPNDLAPNRRSTTFKNTLSRGLSPASSVGPSKRQSPAHQGWPLPPAAP</sequence>
<feature type="region of interest" description="Disordered" evidence="2">
    <location>
        <begin position="110"/>
        <end position="152"/>
    </location>
</feature>
<reference evidence="4 5" key="1">
    <citation type="journal article" date="2010" name="Stand. Genomic Sci.">
        <title>Complete genome sequence of Rhizobium leguminosarum bv. trifolii strain WSM1325, an effective microsymbiont of annual Mediterranean clovers.</title>
        <authorList>
            <person name="Reeve W."/>
            <person name="O'Hara G."/>
            <person name="Chain P."/>
            <person name="Ardley J."/>
            <person name="Brau L."/>
            <person name="Nandesena K."/>
            <person name="Tiwari R."/>
            <person name="Copeland A."/>
            <person name="Nolan M."/>
            <person name="Han C."/>
            <person name="Brettin T."/>
            <person name="Land M."/>
            <person name="Ovchinikova G."/>
            <person name="Ivanova N."/>
            <person name="Mavromatis K."/>
            <person name="Markowitz V."/>
            <person name="Kyrpides N."/>
            <person name="Melino V."/>
            <person name="Denton M."/>
            <person name="Yates R."/>
            <person name="Howieson J."/>
        </authorList>
    </citation>
    <scope>NUCLEOTIDE SEQUENCE [LARGE SCALE GENOMIC DNA]</scope>
    <source>
        <strain evidence="5">WSM1325</strain>
        <plasmid evidence="5">Plasmid pR132503</plasmid>
    </source>
</reference>
<dbReference type="OrthoDB" id="7950403at2"/>
<accession>C6B8D6</accession>
<gene>
    <name evidence="4" type="ordered locus">Rleg_5902</name>
</gene>
<dbReference type="HOGENOM" id="CLU_000445_69_11_5"/>
<geneLocation type="plasmid" evidence="4 5">
    <name>pR132503</name>
</geneLocation>
<evidence type="ECO:0000259" key="3">
    <source>
        <dbReference type="PROSITE" id="PS50110"/>
    </source>
</evidence>
<evidence type="ECO:0000256" key="1">
    <source>
        <dbReference type="PROSITE-ProRule" id="PRU00169"/>
    </source>
</evidence>
<evidence type="ECO:0000313" key="4">
    <source>
        <dbReference type="EMBL" id="ACS60668.1"/>
    </source>
</evidence>
<name>C6B8D6_RHILS</name>
<dbReference type="InterPro" id="IPR001789">
    <property type="entry name" value="Sig_transdc_resp-reg_receiver"/>
</dbReference>
<protein>
    <submittedName>
        <fullName evidence="4">Response regulator receiver and SARP domain protein</fullName>
    </submittedName>
</protein>
<feature type="modified residue" description="4-aspartylphosphate" evidence="1">
    <location>
        <position position="55"/>
    </location>
</feature>
<dbReference type="KEGG" id="rlg:Rleg_5902"/>
<dbReference type="InterPro" id="IPR011006">
    <property type="entry name" value="CheY-like_superfamily"/>
</dbReference>
<evidence type="ECO:0000256" key="2">
    <source>
        <dbReference type="SAM" id="MobiDB-lite"/>
    </source>
</evidence>
<proteinExistence type="predicted"/>
<dbReference type="Proteomes" id="UP000002256">
    <property type="component" value="Plasmid pR132503"/>
</dbReference>
<keyword evidence="4" id="KW-0614">Plasmid</keyword>
<dbReference type="EMBL" id="CP001625">
    <property type="protein sequence ID" value="ACS60668.1"/>
    <property type="molecule type" value="Genomic_DNA"/>
</dbReference>
<dbReference type="PROSITE" id="PS50110">
    <property type="entry name" value="RESPONSE_REGULATORY"/>
    <property type="match status" value="1"/>
</dbReference>
<keyword evidence="1" id="KW-0597">Phosphoprotein</keyword>